<feature type="compositionally biased region" description="Basic and acidic residues" evidence="1">
    <location>
        <begin position="147"/>
        <end position="161"/>
    </location>
</feature>
<dbReference type="AlphaFoldDB" id="A0A0P7BD79"/>
<feature type="signal peptide" evidence="2">
    <location>
        <begin position="1"/>
        <end position="17"/>
    </location>
</feature>
<feature type="compositionally biased region" description="Basic and acidic residues" evidence="1">
    <location>
        <begin position="92"/>
        <end position="121"/>
    </location>
</feature>
<feature type="compositionally biased region" description="Basic residues" evidence="1">
    <location>
        <begin position="365"/>
        <end position="377"/>
    </location>
</feature>
<sequence length="377" mass="41892">MRSSLALLSTLLAGAIASSPALQVEPRAIDHDGLEERDSRKWEGPESLGVAPFHHAPLERDSITSPRVVESLNLEVPTGPFHDVDPKVLQKADVDSEKRREDSLHKEERTAHSEDNLGRMEKRSRRRKTKTPLREIIDNNRAYRAQRKADKAQHKADRAQKSADVAWRKAGFGGMGSGKDTSYRKSEFKKVVRKPANRQTARAEPEPATKVEELKDEDREVSLGYRIKVKFQNNGNEYEGEVGAGPEKDASSQDDDNNGTNKKGTDKKGTDRKATDKKGTHHKCTHRKGTDNKGPDDADPDNTDAVKKTPHREPVSGDSVEKTHDKKPVSKDAESDEEVEAQDGGCGPEEDEAENEGATEDKKVTTLKRIRVSKKTN</sequence>
<accession>A0A0P7BD79</accession>
<feature type="compositionally biased region" description="Basic and acidic residues" evidence="1">
    <location>
        <begin position="181"/>
        <end position="190"/>
    </location>
</feature>
<keyword evidence="4" id="KW-1185">Reference proteome</keyword>
<gene>
    <name evidence="3" type="ORF">AK830_g1801</name>
</gene>
<keyword evidence="2" id="KW-0732">Signal</keyword>
<feature type="compositionally biased region" description="Basic and acidic residues" evidence="1">
    <location>
        <begin position="304"/>
        <end position="333"/>
    </location>
</feature>
<dbReference type="EMBL" id="LKCW01000015">
    <property type="protein sequence ID" value="KPM44722.1"/>
    <property type="molecule type" value="Genomic_DNA"/>
</dbReference>
<protein>
    <submittedName>
        <fullName evidence="3">Uncharacterized protein</fullName>
    </submittedName>
</protein>
<name>A0A0P7BD79_9HYPO</name>
<feature type="region of interest" description="Disordered" evidence="1">
    <location>
        <begin position="92"/>
        <end position="130"/>
    </location>
</feature>
<reference evidence="3 4" key="1">
    <citation type="submission" date="2015-09" db="EMBL/GenBank/DDBJ databases">
        <title>Draft genome of a European isolate of the apple canker pathogen Neonectria ditissima.</title>
        <authorList>
            <person name="Gomez-Cortecero A."/>
            <person name="Harrison R.J."/>
            <person name="Armitage A.D."/>
        </authorList>
    </citation>
    <scope>NUCLEOTIDE SEQUENCE [LARGE SCALE GENOMIC DNA]</scope>
    <source>
        <strain evidence="3 4">R09/05</strain>
    </source>
</reference>
<organism evidence="3 4">
    <name type="scientific">Neonectria ditissima</name>
    <dbReference type="NCBI Taxonomy" id="78410"/>
    <lineage>
        <taxon>Eukaryota</taxon>
        <taxon>Fungi</taxon>
        <taxon>Dikarya</taxon>
        <taxon>Ascomycota</taxon>
        <taxon>Pezizomycotina</taxon>
        <taxon>Sordariomycetes</taxon>
        <taxon>Hypocreomycetidae</taxon>
        <taxon>Hypocreales</taxon>
        <taxon>Nectriaceae</taxon>
        <taxon>Neonectria</taxon>
    </lineage>
</organism>
<evidence type="ECO:0000256" key="1">
    <source>
        <dbReference type="SAM" id="MobiDB-lite"/>
    </source>
</evidence>
<feature type="compositionally biased region" description="Basic and acidic residues" evidence="1">
    <location>
        <begin position="201"/>
        <end position="221"/>
    </location>
</feature>
<proteinExistence type="predicted"/>
<feature type="chain" id="PRO_5006135678" evidence="2">
    <location>
        <begin position="18"/>
        <end position="377"/>
    </location>
</feature>
<feature type="region of interest" description="Disordered" evidence="1">
    <location>
        <begin position="144"/>
        <end position="377"/>
    </location>
</feature>
<evidence type="ECO:0000313" key="4">
    <source>
        <dbReference type="Proteomes" id="UP000050424"/>
    </source>
</evidence>
<evidence type="ECO:0000256" key="2">
    <source>
        <dbReference type="SAM" id="SignalP"/>
    </source>
</evidence>
<comment type="caution">
    <text evidence="3">The sequence shown here is derived from an EMBL/GenBank/DDBJ whole genome shotgun (WGS) entry which is preliminary data.</text>
</comment>
<feature type="compositionally biased region" description="Basic and acidic residues" evidence="1">
    <location>
        <begin position="263"/>
        <end position="278"/>
    </location>
</feature>
<evidence type="ECO:0000313" key="3">
    <source>
        <dbReference type="EMBL" id="KPM44722.1"/>
    </source>
</evidence>
<dbReference type="Proteomes" id="UP000050424">
    <property type="component" value="Unassembled WGS sequence"/>
</dbReference>
<feature type="compositionally biased region" description="Acidic residues" evidence="1">
    <location>
        <begin position="348"/>
        <end position="358"/>
    </location>
</feature>